<evidence type="ECO:0000256" key="3">
    <source>
        <dbReference type="ARBA" id="ARBA00022967"/>
    </source>
</evidence>
<keyword evidence="3 5" id="KW-1278">Translocase</keyword>
<keyword evidence="2 5" id="KW-0813">Transport</keyword>
<keyword evidence="8" id="KW-0150">Chloroplast</keyword>
<geneLocation type="chloroplast" evidence="8"/>
<dbReference type="GO" id="GO:0019684">
    <property type="term" value="P:photosynthesis, light reaction"/>
    <property type="evidence" value="ECO:0007669"/>
    <property type="project" value="UniProtKB-UniRule"/>
</dbReference>
<dbReference type="EC" id="7.1.1.-" evidence="5"/>
<sequence>MMILTGKKKPMIVSMGPHHPSMHGVLRLIITLEGENVSDCEPILGYLHRGMEKIAENRTVVQYLPYVTRWDYLATMFTEAIIVNGPEKLTNIQVPKRASYIRVIMLELSRIASHLLWLGPFMADIGAQTPFFYIFREREMIYDLFEAATGMRMMHNYFRVGGVAVDLPYGWIDKCLDFCDYFLPKIGEYEKLITNNPIFLERVQGVGIINKDEAINWGLSGPMLRASGIQWDLRKVDHYECYDELDWQIQWQKEGDSLARYLVRIGEMKESVKIIKQALKAIPGGPYENLEARRLKKQNNLEWNSFEYQFISKKPSPTFRLPKQEHYVRIEAPKGELGIFIIGDDSVFPWRLKIRPPGFINLQILSQLVRGMKLADIMTILGSIDIIMGEVDR</sequence>
<dbReference type="GO" id="GO:0009535">
    <property type="term" value="C:chloroplast thylakoid membrane"/>
    <property type="evidence" value="ECO:0007669"/>
    <property type="project" value="UniProtKB-SubCell"/>
</dbReference>
<evidence type="ECO:0000313" key="8">
    <source>
        <dbReference type="EMBL" id="QCW58641.1"/>
    </source>
</evidence>
<dbReference type="GO" id="GO:0016655">
    <property type="term" value="F:oxidoreductase activity, acting on NAD(P)H, quinone or similar compound as acceptor"/>
    <property type="evidence" value="ECO:0007669"/>
    <property type="project" value="UniProtKB-UniRule"/>
</dbReference>
<dbReference type="InterPro" id="IPR001135">
    <property type="entry name" value="NADH_Q_OxRdtase_suD"/>
</dbReference>
<dbReference type="PROSITE" id="PS00535">
    <property type="entry name" value="COMPLEX1_49K"/>
    <property type="match status" value="1"/>
</dbReference>
<dbReference type="AlphaFoldDB" id="A0A4Y5P5Q8"/>
<feature type="domain" description="NADH-quinone oxidoreductase subunit D" evidence="7">
    <location>
        <begin position="124"/>
        <end position="393"/>
    </location>
</feature>
<dbReference type="NCBIfam" id="NF004739">
    <property type="entry name" value="PRK06075.1"/>
    <property type="match status" value="1"/>
</dbReference>
<comment type="function">
    <text evidence="5">NDH shuttles electrons from NAD(P)H:plastoquinone, via FMN and iron-sulfur (Fe-S) centers, to quinones in the photosynthetic chain and possibly in a chloroplast respiratory chain. The immediate electron acceptor for the enzyme in this species is believed to be plastoquinone. Couples the redox reaction to proton translocation, and thus conserves the redox energy in a proton gradient.</text>
</comment>
<dbReference type="RefSeq" id="YP_009667866.1">
    <property type="nucleotide sequence ID" value="NC_043780.1"/>
</dbReference>
<dbReference type="InterPro" id="IPR022885">
    <property type="entry name" value="NDH1_su_D/H"/>
</dbReference>
<dbReference type="PANTHER" id="PTHR11993">
    <property type="entry name" value="NADH-UBIQUINONE OXIDOREDUCTASE 49 KDA SUBUNIT"/>
    <property type="match status" value="1"/>
</dbReference>
<dbReference type="GO" id="GO:0051287">
    <property type="term" value="F:NAD binding"/>
    <property type="evidence" value="ECO:0007669"/>
    <property type="project" value="InterPro"/>
</dbReference>
<dbReference type="PANTHER" id="PTHR11993:SF10">
    <property type="entry name" value="NADH DEHYDROGENASE [UBIQUINONE] IRON-SULFUR PROTEIN 2, MITOCHONDRIAL"/>
    <property type="match status" value="1"/>
</dbReference>
<dbReference type="InterPro" id="IPR014029">
    <property type="entry name" value="NADH_UbQ_OxRdtase_49kDa_CS"/>
</dbReference>
<evidence type="ECO:0000256" key="2">
    <source>
        <dbReference type="ARBA" id="ARBA00022448"/>
    </source>
</evidence>
<keyword evidence="5" id="KW-0618">Plastoquinone</keyword>
<comment type="catalytic activity">
    <reaction evidence="5">
        <text>a plastoquinone + NADH + (n+1) H(+)(in) = a plastoquinol + NAD(+) + n H(+)(out)</text>
        <dbReference type="Rhea" id="RHEA:42608"/>
        <dbReference type="Rhea" id="RHEA-COMP:9561"/>
        <dbReference type="Rhea" id="RHEA-COMP:9562"/>
        <dbReference type="ChEBI" id="CHEBI:15378"/>
        <dbReference type="ChEBI" id="CHEBI:17757"/>
        <dbReference type="ChEBI" id="CHEBI:57540"/>
        <dbReference type="ChEBI" id="CHEBI:57945"/>
        <dbReference type="ChEBI" id="CHEBI:62192"/>
    </reaction>
</comment>
<dbReference type="Gene3D" id="1.10.645.10">
    <property type="entry name" value="Cytochrome-c3 Hydrogenase, chain B"/>
    <property type="match status" value="1"/>
</dbReference>
<accession>A0A4Y5P5Q8</accession>
<reference evidence="8" key="1">
    <citation type="submission" date="2018-03" db="EMBL/GenBank/DDBJ databases">
        <title>Exploring the plastid DNA sequence disparity of liverworts.</title>
        <authorList>
            <person name="Yu Y."/>
            <person name="Liu H."/>
            <person name="Yang J."/>
            <person name="Ma W."/>
            <person name="Pressel S."/>
            <person name="Wu Y."/>
            <person name="Schneider H."/>
        </authorList>
    </citation>
    <scope>NUCLEOTIDE SEQUENCE</scope>
</reference>
<evidence type="ECO:0000256" key="4">
    <source>
        <dbReference type="ARBA" id="ARBA00023027"/>
    </source>
</evidence>
<comment type="catalytic activity">
    <reaction evidence="5">
        <text>a plastoquinone + NADPH + (n+1) H(+)(in) = a plastoquinol + NADP(+) + n H(+)(out)</text>
        <dbReference type="Rhea" id="RHEA:42612"/>
        <dbReference type="Rhea" id="RHEA-COMP:9561"/>
        <dbReference type="Rhea" id="RHEA-COMP:9562"/>
        <dbReference type="ChEBI" id="CHEBI:15378"/>
        <dbReference type="ChEBI" id="CHEBI:17757"/>
        <dbReference type="ChEBI" id="CHEBI:57783"/>
        <dbReference type="ChEBI" id="CHEBI:58349"/>
        <dbReference type="ChEBI" id="CHEBI:62192"/>
    </reaction>
</comment>
<keyword evidence="5" id="KW-0521">NADP</keyword>
<dbReference type="EMBL" id="MH064507">
    <property type="protein sequence ID" value="QCW58641.1"/>
    <property type="molecule type" value="Genomic_DNA"/>
</dbReference>
<proteinExistence type="inferred from homology"/>
<keyword evidence="8" id="KW-0934">Plastid</keyword>
<dbReference type="GO" id="GO:0048038">
    <property type="term" value="F:quinone binding"/>
    <property type="evidence" value="ECO:0007669"/>
    <property type="project" value="UniProtKB-KW"/>
</dbReference>
<keyword evidence="5" id="KW-0793">Thylakoid</keyword>
<dbReference type="GeneID" id="40873063"/>
<dbReference type="NCBIfam" id="NF005649">
    <property type="entry name" value="PRK07415.1"/>
    <property type="match status" value="1"/>
</dbReference>
<comment type="subunit">
    <text evidence="5">NDH is composed of at least 16 different subunits, 5 of which are encoded in the nucleus.</text>
</comment>
<keyword evidence="5" id="KW-0874">Quinone</keyword>
<protein>
    <recommendedName>
        <fullName evidence="5">NAD(P)H-quinone oxidoreductase subunit H, chloroplastic</fullName>
        <ecNumber evidence="5">7.1.1.-</ecNumber>
    </recommendedName>
    <alternativeName>
        <fullName evidence="5">NAD(P)H dehydrogenase, subunit H</fullName>
    </alternativeName>
    <alternativeName>
        <fullName evidence="5">NADH-plastoquinone oxidoreductase 49 kDa subunit</fullName>
    </alternativeName>
    <alternativeName>
        <fullName evidence="5">NADH-plastoquinone oxidoreductase subunit H</fullName>
    </alternativeName>
</protein>
<comment type="similarity">
    <text evidence="1 5 6">Belongs to the complex I 49 kDa subunit family.</text>
</comment>
<keyword evidence="4 5" id="KW-0520">NAD</keyword>
<name>A0A4Y5P5Q8_9MARC</name>
<dbReference type="SUPFAM" id="SSF56762">
    <property type="entry name" value="HydB/Nqo4-like"/>
    <property type="match status" value="1"/>
</dbReference>
<evidence type="ECO:0000256" key="1">
    <source>
        <dbReference type="ARBA" id="ARBA00005769"/>
    </source>
</evidence>
<dbReference type="HAMAP" id="MF_01358">
    <property type="entry name" value="NDH1_NuoD"/>
    <property type="match status" value="1"/>
</dbReference>
<dbReference type="InterPro" id="IPR029014">
    <property type="entry name" value="NiFe-Hase_large"/>
</dbReference>
<evidence type="ECO:0000256" key="5">
    <source>
        <dbReference type="HAMAP-Rule" id="MF_01358"/>
    </source>
</evidence>
<gene>
    <name evidence="5 8" type="primary">ndhH</name>
</gene>
<dbReference type="NCBIfam" id="TIGR01962">
    <property type="entry name" value="NuoD"/>
    <property type="match status" value="1"/>
</dbReference>
<evidence type="ECO:0000259" key="7">
    <source>
        <dbReference type="Pfam" id="PF00346"/>
    </source>
</evidence>
<keyword evidence="5" id="KW-0472">Membrane</keyword>
<comment type="subcellular location">
    <subcellularLocation>
        <location evidence="5">Plastid</location>
        <location evidence="5">Chloroplast thylakoid membrane</location>
        <topology evidence="5">Peripheral membrane protein</topology>
        <orientation evidence="5">Stromal side</orientation>
    </subcellularLocation>
</comment>
<organism evidence="8">
    <name type="scientific">Porella perrottetiana</name>
    <dbReference type="NCBI Taxonomy" id="460663"/>
    <lineage>
        <taxon>Eukaryota</taxon>
        <taxon>Viridiplantae</taxon>
        <taxon>Streptophyta</taxon>
        <taxon>Embryophyta</taxon>
        <taxon>Marchantiophyta</taxon>
        <taxon>Jungermanniopsida</taxon>
        <taxon>Jungermanniidae</taxon>
        <taxon>Porellales</taxon>
        <taxon>Porellineae</taxon>
        <taxon>Porellaceae</taxon>
        <taxon>Porella</taxon>
    </lineage>
</organism>
<evidence type="ECO:0000256" key="6">
    <source>
        <dbReference type="RuleBase" id="RU003685"/>
    </source>
</evidence>
<dbReference type="Pfam" id="PF00346">
    <property type="entry name" value="Complex1_49kDa"/>
    <property type="match status" value="1"/>
</dbReference>